<protein>
    <recommendedName>
        <fullName evidence="5">2Fe-2S ferredoxin-type domain-containing protein</fullName>
    </recommendedName>
</protein>
<dbReference type="EMBL" id="JAUIZM010000002">
    <property type="protein sequence ID" value="KAK1397509.1"/>
    <property type="molecule type" value="Genomic_DNA"/>
</dbReference>
<reference evidence="3" key="2">
    <citation type="submission" date="2023-05" db="EMBL/GenBank/DDBJ databases">
        <authorList>
            <person name="Schelkunov M.I."/>
        </authorList>
    </citation>
    <scope>NUCLEOTIDE SEQUENCE</scope>
    <source>
        <strain evidence="3">Hsosn_3</strain>
        <tissue evidence="3">Leaf</tissue>
    </source>
</reference>
<organism evidence="3 4">
    <name type="scientific">Heracleum sosnowskyi</name>
    <dbReference type="NCBI Taxonomy" id="360622"/>
    <lineage>
        <taxon>Eukaryota</taxon>
        <taxon>Viridiplantae</taxon>
        <taxon>Streptophyta</taxon>
        <taxon>Embryophyta</taxon>
        <taxon>Tracheophyta</taxon>
        <taxon>Spermatophyta</taxon>
        <taxon>Magnoliopsida</taxon>
        <taxon>eudicotyledons</taxon>
        <taxon>Gunneridae</taxon>
        <taxon>Pentapetalae</taxon>
        <taxon>asterids</taxon>
        <taxon>campanulids</taxon>
        <taxon>Apiales</taxon>
        <taxon>Apiaceae</taxon>
        <taxon>Apioideae</taxon>
        <taxon>apioid superclade</taxon>
        <taxon>Tordylieae</taxon>
        <taxon>Tordyliinae</taxon>
        <taxon>Heracleum</taxon>
    </lineage>
</organism>
<dbReference type="AlphaFoldDB" id="A0AAD8JKK8"/>
<sequence>MLPLDPKLGKMLIMGAIFRCFYKCYQFQSTTPLVFSPEFHFYVAGVFLGMLSSSSLMTSTTVITRIIRVTETTFRRERKWAQLNSELIKLYPSFHVSSKSIHGIVNIVKVSSSRCFSKGRIRAVGTIPENQVETTTTSEDPPSVKFAFVSSVLLPDGTPDVHFRTACGGQKLRDIMLDTNIELYGPYSRPLLNCGGGGTCATCIVEVSRYD</sequence>
<evidence type="ECO:0008006" key="5">
    <source>
        <dbReference type="Google" id="ProtNLM"/>
    </source>
</evidence>
<dbReference type="Proteomes" id="UP001237642">
    <property type="component" value="Unassembled WGS sequence"/>
</dbReference>
<evidence type="ECO:0000313" key="2">
    <source>
        <dbReference type="EMBL" id="KAK1397509.1"/>
    </source>
</evidence>
<keyword evidence="1" id="KW-0472">Membrane</keyword>
<feature type="transmembrane region" description="Helical" evidence="1">
    <location>
        <begin position="39"/>
        <end position="67"/>
    </location>
</feature>
<keyword evidence="1" id="KW-1133">Transmembrane helix</keyword>
<dbReference type="EMBL" id="JAUIZM010000001">
    <property type="protein sequence ID" value="KAK1404217.1"/>
    <property type="molecule type" value="Genomic_DNA"/>
</dbReference>
<gene>
    <name evidence="3" type="ORF">POM88_003822</name>
    <name evidence="2" type="ORF">POM88_007372</name>
</gene>
<evidence type="ECO:0000313" key="3">
    <source>
        <dbReference type="EMBL" id="KAK1404217.1"/>
    </source>
</evidence>
<comment type="caution">
    <text evidence="3">The sequence shown here is derived from an EMBL/GenBank/DDBJ whole genome shotgun (WGS) entry which is preliminary data.</text>
</comment>
<dbReference type="GO" id="GO:0051536">
    <property type="term" value="F:iron-sulfur cluster binding"/>
    <property type="evidence" value="ECO:0007669"/>
    <property type="project" value="InterPro"/>
</dbReference>
<reference evidence="3" key="1">
    <citation type="submission" date="2023-02" db="EMBL/GenBank/DDBJ databases">
        <title>Genome of toxic invasive species Heracleum sosnowskyi carries increased number of genes despite the absence of recent whole-genome duplications.</title>
        <authorList>
            <person name="Schelkunov M."/>
            <person name="Shtratnikova V."/>
            <person name="Makarenko M."/>
            <person name="Klepikova A."/>
            <person name="Omelchenko D."/>
            <person name="Novikova G."/>
            <person name="Obukhova E."/>
            <person name="Bogdanov V."/>
            <person name="Penin A."/>
            <person name="Logacheva M."/>
        </authorList>
    </citation>
    <scope>NUCLEOTIDE SEQUENCE</scope>
    <source>
        <strain evidence="3">Hsosn_3</strain>
        <tissue evidence="3">Leaf</tissue>
    </source>
</reference>
<proteinExistence type="predicted"/>
<evidence type="ECO:0000256" key="1">
    <source>
        <dbReference type="SAM" id="Phobius"/>
    </source>
</evidence>
<dbReference type="Gene3D" id="3.10.20.30">
    <property type="match status" value="1"/>
</dbReference>
<dbReference type="SUPFAM" id="SSF54292">
    <property type="entry name" value="2Fe-2S ferredoxin-like"/>
    <property type="match status" value="1"/>
</dbReference>
<dbReference type="InterPro" id="IPR036010">
    <property type="entry name" value="2Fe-2S_ferredoxin-like_sf"/>
</dbReference>
<keyword evidence="1" id="KW-0812">Transmembrane</keyword>
<keyword evidence="4" id="KW-1185">Reference proteome</keyword>
<dbReference type="InterPro" id="IPR012675">
    <property type="entry name" value="Beta-grasp_dom_sf"/>
</dbReference>
<accession>A0AAD8JKK8</accession>
<evidence type="ECO:0000313" key="4">
    <source>
        <dbReference type="Proteomes" id="UP001237642"/>
    </source>
</evidence>
<name>A0AAD8JKK8_9APIA</name>